<dbReference type="EMBL" id="MCFA01000046">
    <property type="protein sequence ID" value="ORY12993.1"/>
    <property type="molecule type" value="Genomic_DNA"/>
</dbReference>
<protein>
    <submittedName>
        <fullName evidence="1">Uncharacterized protein</fullName>
    </submittedName>
</protein>
<comment type="caution">
    <text evidence="1">The sequence shown here is derived from an EMBL/GenBank/DDBJ whole genome shotgun (WGS) entry which is preliminary data.</text>
</comment>
<name>A0A1Y1ZRV7_9PLEO</name>
<reference evidence="1 2" key="1">
    <citation type="submission" date="2016-07" db="EMBL/GenBank/DDBJ databases">
        <title>Pervasive Adenine N6-methylation of Active Genes in Fungi.</title>
        <authorList>
            <consortium name="DOE Joint Genome Institute"/>
            <person name="Mondo S.J."/>
            <person name="Dannebaum R.O."/>
            <person name="Kuo R.C."/>
            <person name="Labutti K."/>
            <person name="Haridas S."/>
            <person name="Kuo A."/>
            <person name="Salamov A."/>
            <person name="Ahrendt S.R."/>
            <person name="Lipzen A."/>
            <person name="Sullivan W."/>
            <person name="Andreopoulos W.B."/>
            <person name="Clum A."/>
            <person name="Lindquist E."/>
            <person name="Daum C."/>
            <person name="Ramamoorthy G.K."/>
            <person name="Gryganskyi A."/>
            <person name="Culley D."/>
            <person name="Magnuson J.K."/>
            <person name="James T.Y."/>
            <person name="O'Malley M.A."/>
            <person name="Stajich J.E."/>
            <person name="Spatafora J.W."/>
            <person name="Visel A."/>
            <person name="Grigoriev I.V."/>
        </authorList>
    </citation>
    <scope>NUCLEOTIDE SEQUENCE [LARGE SCALE GENOMIC DNA]</scope>
    <source>
        <strain evidence="1 2">CBS 115471</strain>
    </source>
</reference>
<dbReference type="Proteomes" id="UP000193144">
    <property type="component" value="Unassembled WGS sequence"/>
</dbReference>
<evidence type="ECO:0000313" key="2">
    <source>
        <dbReference type="Proteomes" id="UP000193144"/>
    </source>
</evidence>
<gene>
    <name evidence="1" type="ORF">BCR34DRAFT_282907</name>
</gene>
<sequence length="174" mass="19211">MDIGVYGKVLHTQLHCTYGSALGSLFVPFSTTLPSITYVAIGRQHQALHSPTACGLFWRTVVIESESKTNLNDTPCVSESLLTAKMTDEGADADRRLKSDVYAHFRDSKAPRSSDALTRACVSSALTSLLLRFLRECTCTCTLLSWLITHSSVPADQHLDHRSARRRTQTTLPE</sequence>
<organism evidence="1 2">
    <name type="scientific">Clohesyomyces aquaticus</name>
    <dbReference type="NCBI Taxonomy" id="1231657"/>
    <lineage>
        <taxon>Eukaryota</taxon>
        <taxon>Fungi</taxon>
        <taxon>Dikarya</taxon>
        <taxon>Ascomycota</taxon>
        <taxon>Pezizomycotina</taxon>
        <taxon>Dothideomycetes</taxon>
        <taxon>Pleosporomycetidae</taxon>
        <taxon>Pleosporales</taxon>
        <taxon>Lindgomycetaceae</taxon>
        <taxon>Clohesyomyces</taxon>
    </lineage>
</organism>
<accession>A0A1Y1ZRV7</accession>
<proteinExistence type="predicted"/>
<dbReference type="AlphaFoldDB" id="A0A1Y1ZRV7"/>
<keyword evidence="2" id="KW-1185">Reference proteome</keyword>
<evidence type="ECO:0000313" key="1">
    <source>
        <dbReference type="EMBL" id="ORY12993.1"/>
    </source>
</evidence>